<organism evidence="2 3">
    <name type="scientific">Plutella xylostella</name>
    <name type="common">Diamondback moth</name>
    <name type="synonym">Plutella maculipennis</name>
    <dbReference type="NCBI Taxonomy" id="51655"/>
    <lineage>
        <taxon>Eukaryota</taxon>
        <taxon>Metazoa</taxon>
        <taxon>Ecdysozoa</taxon>
        <taxon>Arthropoda</taxon>
        <taxon>Hexapoda</taxon>
        <taxon>Insecta</taxon>
        <taxon>Pterygota</taxon>
        <taxon>Neoptera</taxon>
        <taxon>Endopterygota</taxon>
        <taxon>Lepidoptera</taxon>
        <taxon>Glossata</taxon>
        <taxon>Ditrysia</taxon>
        <taxon>Yponomeutoidea</taxon>
        <taxon>Plutellidae</taxon>
        <taxon>Plutella</taxon>
    </lineage>
</organism>
<evidence type="ECO:0000313" key="3">
    <source>
        <dbReference type="Proteomes" id="UP000653454"/>
    </source>
</evidence>
<evidence type="ECO:0000313" key="2">
    <source>
        <dbReference type="EMBL" id="CAG9123126.1"/>
    </source>
</evidence>
<dbReference type="AlphaFoldDB" id="A0A8S4F6U1"/>
<accession>A0A8S4F6U1</accession>
<dbReference type="EMBL" id="CAJHNJ030000028">
    <property type="protein sequence ID" value="CAG9123126.1"/>
    <property type="molecule type" value="Genomic_DNA"/>
</dbReference>
<dbReference type="InterPro" id="IPR026187">
    <property type="entry name" value="Aven"/>
</dbReference>
<evidence type="ECO:0000256" key="1">
    <source>
        <dbReference type="SAM" id="MobiDB-lite"/>
    </source>
</evidence>
<feature type="compositionally biased region" description="Basic and acidic residues" evidence="1">
    <location>
        <begin position="1"/>
        <end position="22"/>
    </location>
</feature>
<keyword evidence="3" id="KW-1185">Reference proteome</keyword>
<dbReference type="PANTHER" id="PTHR16524:SF2">
    <property type="entry name" value="CELL DEATH REGULATOR AVEN"/>
    <property type="match status" value="1"/>
</dbReference>
<dbReference type="PANTHER" id="PTHR16524">
    <property type="entry name" value="CELL DEATH REGULATOR AVEN"/>
    <property type="match status" value="1"/>
</dbReference>
<name>A0A8S4F6U1_PLUXY</name>
<comment type="caution">
    <text evidence="2">The sequence shown here is derived from an EMBL/GenBank/DDBJ whole genome shotgun (WGS) entry which is preliminary data.</text>
</comment>
<dbReference type="GO" id="GO:0010972">
    <property type="term" value="P:negative regulation of G2/M transition of mitotic cell cycle"/>
    <property type="evidence" value="ECO:0007669"/>
    <property type="project" value="TreeGrafter"/>
</dbReference>
<proteinExistence type="predicted"/>
<feature type="region of interest" description="Disordered" evidence="1">
    <location>
        <begin position="279"/>
        <end position="303"/>
    </location>
</feature>
<feature type="compositionally biased region" description="Basic and acidic residues" evidence="1">
    <location>
        <begin position="31"/>
        <end position="52"/>
    </location>
</feature>
<sequence>MPKDSKRNLHKKDEQEPKDQRKSKQTRSKQHTNEESQHTKQNVDRTPLRDPDSAAAPVKNISNMESNDVLAISEGSNSKYNKKEIKSNWDKYEIPIETYDEIEEQEQMGADYEKLVQAPMSAGGHFQFKHEKSWDSSTTPSEFDKYFHIDMDNLAIALCSIPFHERNGLDISLFTDADVNTMQQRATKYKRKYYNDVKFTTPELDASEKILSSLKADLIKDNMTKQSHNKETENKINVLTSDQINYGKTDKKSNQDGVDKILGAMQSITVTSQVGAENTAGLKAGKVADNPVQEASRPVLESPEDLEKWLDDFLDS</sequence>
<reference evidence="2" key="1">
    <citation type="submission" date="2020-11" db="EMBL/GenBank/DDBJ databases">
        <authorList>
            <person name="Whiteford S."/>
        </authorList>
    </citation>
    <scope>NUCLEOTIDE SEQUENCE</scope>
</reference>
<feature type="region of interest" description="Disordered" evidence="1">
    <location>
        <begin position="1"/>
        <end position="67"/>
    </location>
</feature>
<gene>
    <name evidence="2" type="ORF">PLXY2_LOCUS7835</name>
</gene>
<protein>
    <submittedName>
        <fullName evidence="2">(diamondback moth) hypothetical protein</fullName>
    </submittedName>
</protein>
<dbReference type="Proteomes" id="UP000653454">
    <property type="component" value="Unassembled WGS sequence"/>
</dbReference>